<comment type="caution">
    <text evidence="19">The sequence shown here is derived from an EMBL/GenBank/DDBJ whole genome shotgun (WGS) entry which is preliminary data.</text>
</comment>
<gene>
    <name evidence="19" type="primary">FMO2_17</name>
    <name evidence="19" type="ORF">AVEN_143605_1</name>
</gene>
<comment type="similarity">
    <text evidence="3 18">Belongs to the FMO family.</text>
</comment>
<dbReference type="PRINTS" id="PR00370">
    <property type="entry name" value="FMOXYGENASE"/>
</dbReference>
<evidence type="ECO:0000256" key="4">
    <source>
        <dbReference type="ARBA" id="ARBA00022630"/>
    </source>
</evidence>
<comment type="catalytic activity">
    <reaction evidence="16">
        <text>trimethylamine + NADPH + O2 = trimethylamine N-oxide + NADP(+) + H2O</text>
        <dbReference type="Rhea" id="RHEA:31979"/>
        <dbReference type="ChEBI" id="CHEBI:15377"/>
        <dbReference type="ChEBI" id="CHEBI:15379"/>
        <dbReference type="ChEBI" id="CHEBI:15724"/>
        <dbReference type="ChEBI" id="CHEBI:57783"/>
        <dbReference type="ChEBI" id="CHEBI:58349"/>
        <dbReference type="ChEBI" id="CHEBI:58389"/>
        <dbReference type="EC" id="1.14.13.148"/>
    </reaction>
    <physiologicalReaction direction="left-to-right" evidence="16">
        <dbReference type="Rhea" id="RHEA:31980"/>
    </physiologicalReaction>
</comment>
<keyword evidence="11 18" id="KW-0503">Monooxygenase</keyword>
<dbReference type="InterPro" id="IPR036188">
    <property type="entry name" value="FAD/NAD-bd_sf"/>
</dbReference>
<evidence type="ECO:0000256" key="2">
    <source>
        <dbReference type="ARBA" id="ARBA00004389"/>
    </source>
</evidence>
<keyword evidence="12" id="KW-0472">Membrane</keyword>
<dbReference type="Pfam" id="PF00743">
    <property type="entry name" value="FMO-like"/>
    <property type="match status" value="1"/>
</dbReference>
<dbReference type="OrthoDB" id="6428144at2759"/>
<accession>A0A4Y2APY5</accession>
<evidence type="ECO:0000256" key="6">
    <source>
        <dbReference type="ARBA" id="ARBA00022824"/>
    </source>
</evidence>
<dbReference type="Proteomes" id="UP000499080">
    <property type="component" value="Unassembled WGS sequence"/>
</dbReference>
<evidence type="ECO:0000256" key="15">
    <source>
        <dbReference type="ARBA" id="ARBA00048041"/>
    </source>
</evidence>
<evidence type="ECO:0000256" key="3">
    <source>
        <dbReference type="ARBA" id="ARBA00009183"/>
    </source>
</evidence>
<evidence type="ECO:0000256" key="13">
    <source>
        <dbReference type="ARBA" id="ARBA00045957"/>
    </source>
</evidence>
<keyword evidence="5" id="KW-0812">Transmembrane</keyword>
<evidence type="ECO:0000256" key="9">
    <source>
        <dbReference type="ARBA" id="ARBA00022989"/>
    </source>
</evidence>
<evidence type="ECO:0000256" key="7">
    <source>
        <dbReference type="ARBA" id="ARBA00022827"/>
    </source>
</evidence>
<keyword evidence="10 18" id="KW-0560">Oxidoreductase</keyword>
<name>A0A4Y2APY5_ARAVE</name>
<evidence type="ECO:0000256" key="11">
    <source>
        <dbReference type="ARBA" id="ARBA00023033"/>
    </source>
</evidence>
<dbReference type="EMBL" id="BGPR01000025">
    <property type="protein sequence ID" value="GBL81286.1"/>
    <property type="molecule type" value="Genomic_DNA"/>
</dbReference>
<evidence type="ECO:0000256" key="14">
    <source>
        <dbReference type="ARBA" id="ARBA00047338"/>
    </source>
</evidence>
<evidence type="ECO:0000256" key="1">
    <source>
        <dbReference type="ARBA" id="ARBA00001974"/>
    </source>
</evidence>
<evidence type="ECO:0000256" key="5">
    <source>
        <dbReference type="ARBA" id="ARBA00022692"/>
    </source>
</evidence>
<comment type="catalytic activity">
    <reaction evidence="15">
        <text>hypotaurine + NADPH + O2 + H(+) = taurine + NADP(+) + H2O</text>
        <dbReference type="Rhea" id="RHEA:69819"/>
        <dbReference type="ChEBI" id="CHEBI:15377"/>
        <dbReference type="ChEBI" id="CHEBI:15378"/>
        <dbReference type="ChEBI" id="CHEBI:15379"/>
        <dbReference type="ChEBI" id="CHEBI:57783"/>
        <dbReference type="ChEBI" id="CHEBI:57853"/>
        <dbReference type="ChEBI" id="CHEBI:58349"/>
        <dbReference type="ChEBI" id="CHEBI:507393"/>
        <dbReference type="EC" id="1.14.13.8"/>
    </reaction>
    <physiologicalReaction direction="left-to-right" evidence="15">
        <dbReference type="Rhea" id="RHEA:69820"/>
    </physiologicalReaction>
</comment>
<organism evidence="19 20">
    <name type="scientific">Araneus ventricosus</name>
    <name type="common">Orbweaver spider</name>
    <name type="synonym">Epeira ventricosa</name>
    <dbReference type="NCBI Taxonomy" id="182803"/>
    <lineage>
        <taxon>Eukaryota</taxon>
        <taxon>Metazoa</taxon>
        <taxon>Ecdysozoa</taxon>
        <taxon>Arthropoda</taxon>
        <taxon>Chelicerata</taxon>
        <taxon>Arachnida</taxon>
        <taxon>Araneae</taxon>
        <taxon>Araneomorphae</taxon>
        <taxon>Entelegynae</taxon>
        <taxon>Araneoidea</taxon>
        <taxon>Araneidae</taxon>
        <taxon>Araneus</taxon>
    </lineage>
</organism>
<protein>
    <recommendedName>
        <fullName evidence="18">Flavin-containing monooxygenase</fullName>
        <ecNumber evidence="18">1.-.-.-</ecNumber>
    </recommendedName>
</protein>
<comment type="cofactor">
    <cofactor evidence="1 18">
        <name>FAD</name>
        <dbReference type="ChEBI" id="CHEBI:57692"/>
    </cofactor>
</comment>
<comment type="catalytic activity">
    <reaction evidence="14">
        <text>hypotaurine + NADH + O2 + H(+) = taurine + NAD(+) + H2O</text>
        <dbReference type="Rhea" id="RHEA:74111"/>
        <dbReference type="ChEBI" id="CHEBI:15377"/>
        <dbReference type="ChEBI" id="CHEBI:15378"/>
        <dbReference type="ChEBI" id="CHEBI:15379"/>
        <dbReference type="ChEBI" id="CHEBI:57540"/>
        <dbReference type="ChEBI" id="CHEBI:57853"/>
        <dbReference type="ChEBI" id="CHEBI:57945"/>
        <dbReference type="ChEBI" id="CHEBI:507393"/>
        <dbReference type="EC" id="1.14.13.8"/>
    </reaction>
    <physiologicalReaction direction="left-to-right" evidence="14">
        <dbReference type="Rhea" id="RHEA:74112"/>
    </physiologicalReaction>
</comment>
<keyword evidence="6" id="KW-0256">Endoplasmic reticulum</keyword>
<comment type="function">
    <text evidence="13">Broad spectrum monooxygenase that catalyzes the oxygenation of a wide variety of nitrogen- and sulfur-containing compounds including xenobiotics. Catalyzes the S-oxygenation of hypotaurine to produce taurine, an organic osmolyte involved in cell volume regulation as well as a variety of cytoprotective and developmental processes. In vitro, catalyzes the N-oxygenation of trimethylamine (TMA) to produce trimethylamine N-oxide (TMAO) and could therefore participate to the detoxification of this compound that is generated by the action of gut microbiota from dietary precursors such as choline, choline containing compounds, betaine or L-carnitine.</text>
</comment>
<keyword evidence="20" id="KW-1185">Reference proteome</keyword>
<dbReference type="GO" id="GO:0004499">
    <property type="term" value="F:N,N-dimethylaniline monooxygenase activity"/>
    <property type="evidence" value="ECO:0007669"/>
    <property type="project" value="InterPro"/>
</dbReference>
<proteinExistence type="inferred from homology"/>
<dbReference type="Gene3D" id="3.50.50.60">
    <property type="entry name" value="FAD/NAD(P)-binding domain"/>
    <property type="match status" value="1"/>
</dbReference>
<comment type="subcellular location">
    <subcellularLocation>
        <location evidence="2">Endoplasmic reticulum membrane</location>
        <topology evidence="2">Single-pass membrane protein</topology>
    </subcellularLocation>
</comment>
<sequence>MDTEKKTKICVIGGGSSGLAAIKCCLEEDLDVVCYEKSDYFGGLWKYHSDDADGKPSVMKSTVINTSKEMSAFSDFPPPEKFANFMHNSSMMEYFRLYAERFHLLKYIRYKHEVVQMEMTEDYETTGRWKVTLKNLDDNIELSDIFDGVMVCVGHHVYPYIPKFEGLDVFGGQVIHTHSLKSAEGFEDKTVLVIGIGNSAVDAAVEISKVSKKFTISCGESWDIQSSELTFNSEDSVTSLSCLLFLFPYLALIDHQRIALVHISVICETCGQYVGHVTPTSGTGSVVVKCILKYLEDNDVDINELKEIGCDGTATNTGWNNGVIRSIYLQIQRPMQWFICLLHFNELLFKHLFEYLDGETKGPTSFSGKIGKQLTNCEKLPITNFEKIELDEININKTDLSKDQQYLLDVVRAIQTGQSAPYLAVGNPGLSVTPDG</sequence>
<evidence type="ECO:0000256" key="12">
    <source>
        <dbReference type="ARBA" id="ARBA00023136"/>
    </source>
</evidence>
<comment type="catalytic activity">
    <reaction evidence="17">
        <text>N,N-dimethylaniline + NADPH + O2 + H(+) = N,N-dimethylaniline N-oxide + NADP(+) + H2O</text>
        <dbReference type="Rhea" id="RHEA:24468"/>
        <dbReference type="ChEBI" id="CHEBI:15377"/>
        <dbReference type="ChEBI" id="CHEBI:15378"/>
        <dbReference type="ChEBI" id="CHEBI:15379"/>
        <dbReference type="ChEBI" id="CHEBI:16269"/>
        <dbReference type="ChEBI" id="CHEBI:17735"/>
        <dbReference type="ChEBI" id="CHEBI:57783"/>
        <dbReference type="ChEBI" id="CHEBI:58349"/>
        <dbReference type="EC" id="1.14.13.8"/>
    </reaction>
    <physiologicalReaction direction="left-to-right" evidence="17">
        <dbReference type="Rhea" id="RHEA:24469"/>
    </physiologicalReaction>
</comment>
<dbReference type="GO" id="GO:0047822">
    <property type="term" value="F:hypotaurine monooxygenase activity"/>
    <property type="evidence" value="ECO:0007669"/>
    <property type="project" value="RHEA"/>
</dbReference>
<keyword evidence="9" id="KW-1133">Transmembrane helix</keyword>
<evidence type="ECO:0000256" key="8">
    <source>
        <dbReference type="ARBA" id="ARBA00022857"/>
    </source>
</evidence>
<dbReference type="GO" id="GO:0050661">
    <property type="term" value="F:NADP binding"/>
    <property type="evidence" value="ECO:0007669"/>
    <property type="project" value="InterPro"/>
</dbReference>
<keyword evidence="8" id="KW-0521">NADP</keyword>
<evidence type="ECO:0000256" key="17">
    <source>
        <dbReference type="ARBA" id="ARBA00049443"/>
    </source>
</evidence>
<dbReference type="PANTHER" id="PTHR23023">
    <property type="entry name" value="DIMETHYLANILINE MONOOXYGENASE"/>
    <property type="match status" value="1"/>
</dbReference>
<dbReference type="InterPro" id="IPR000960">
    <property type="entry name" value="Flavin_mOase"/>
</dbReference>
<evidence type="ECO:0000256" key="16">
    <source>
        <dbReference type="ARBA" id="ARBA00048088"/>
    </source>
</evidence>
<dbReference type="GO" id="GO:0050660">
    <property type="term" value="F:flavin adenine dinucleotide binding"/>
    <property type="evidence" value="ECO:0007669"/>
    <property type="project" value="InterPro"/>
</dbReference>
<evidence type="ECO:0000256" key="10">
    <source>
        <dbReference type="ARBA" id="ARBA00023002"/>
    </source>
</evidence>
<dbReference type="InterPro" id="IPR050346">
    <property type="entry name" value="FMO-like"/>
</dbReference>
<keyword evidence="7 18" id="KW-0274">FAD</keyword>
<evidence type="ECO:0000256" key="18">
    <source>
        <dbReference type="RuleBase" id="RU361177"/>
    </source>
</evidence>
<dbReference type="SUPFAM" id="SSF51905">
    <property type="entry name" value="FAD/NAD(P)-binding domain"/>
    <property type="match status" value="1"/>
</dbReference>
<evidence type="ECO:0000313" key="19">
    <source>
        <dbReference type="EMBL" id="GBL81286.1"/>
    </source>
</evidence>
<keyword evidence="4 18" id="KW-0285">Flavoprotein</keyword>
<reference evidence="19 20" key="1">
    <citation type="journal article" date="2019" name="Sci. Rep.">
        <title>Orb-weaving spider Araneus ventricosus genome elucidates the spidroin gene catalogue.</title>
        <authorList>
            <person name="Kono N."/>
            <person name="Nakamura H."/>
            <person name="Ohtoshi R."/>
            <person name="Moran D.A.P."/>
            <person name="Shinohara A."/>
            <person name="Yoshida Y."/>
            <person name="Fujiwara M."/>
            <person name="Mori M."/>
            <person name="Tomita M."/>
            <person name="Arakawa K."/>
        </authorList>
    </citation>
    <scope>NUCLEOTIDE SEQUENCE [LARGE SCALE GENOMIC DNA]</scope>
</reference>
<dbReference type="EC" id="1.-.-.-" evidence="18"/>
<dbReference type="GO" id="GO:0005789">
    <property type="term" value="C:endoplasmic reticulum membrane"/>
    <property type="evidence" value="ECO:0007669"/>
    <property type="project" value="UniProtKB-SubCell"/>
</dbReference>
<evidence type="ECO:0000313" key="20">
    <source>
        <dbReference type="Proteomes" id="UP000499080"/>
    </source>
</evidence>
<dbReference type="FunFam" id="3.50.50.60:FF:000159">
    <property type="entry name" value="Dimethylaniline monooxygenase [N-oxide-forming]"/>
    <property type="match status" value="1"/>
</dbReference>
<dbReference type="GO" id="GO:0034899">
    <property type="term" value="F:trimethylamine monooxygenase activity"/>
    <property type="evidence" value="ECO:0007669"/>
    <property type="project" value="UniProtKB-EC"/>
</dbReference>
<dbReference type="AlphaFoldDB" id="A0A4Y2APY5"/>
<dbReference type="InterPro" id="IPR020946">
    <property type="entry name" value="Flavin_mOase-like"/>
</dbReference>